<comment type="caution">
    <text evidence="1">The sequence shown here is derived from an EMBL/GenBank/DDBJ whole genome shotgun (WGS) entry which is preliminary data.</text>
</comment>
<name>A0AA38MUE9_9AGAR</name>
<organism evidence="1 2">
    <name type="scientific">Lentinula guzmanii</name>
    <dbReference type="NCBI Taxonomy" id="2804957"/>
    <lineage>
        <taxon>Eukaryota</taxon>
        <taxon>Fungi</taxon>
        <taxon>Dikarya</taxon>
        <taxon>Basidiomycota</taxon>
        <taxon>Agaricomycotina</taxon>
        <taxon>Agaricomycetes</taxon>
        <taxon>Agaricomycetidae</taxon>
        <taxon>Agaricales</taxon>
        <taxon>Marasmiineae</taxon>
        <taxon>Omphalotaceae</taxon>
        <taxon>Lentinula</taxon>
    </lineage>
</organism>
<accession>A0AA38MUE9</accession>
<dbReference type="Proteomes" id="UP001176059">
    <property type="component" value="Unassembled WGS sequence"/>
</dbReference>
<protein>
    <submittedName>
        <fullName evidence="1">Uncharacterized protein</fullName>
    </submittedName>
</protein>
<keyword evidence="2" id="KW-1185">Reference proteome</keyword>
<reference evidence="1" key="1">
    <citation type="submission" date="2022-08" db="EMBL/GenBank/DDBJ databases">
        <authorList>
            <consortium name="DOE Joint Genome Institute"/>
            <person name="Min B."/>
            <person name="Sierra-Patev S."/>
            <person name="Naranjo-Ortiz M."/>
            <person name="Looney B."/>
            <person name="Konkel Z."/>
            <person name="Slot J.C."/>
            <person name="Sakamoto Y."/>
            <person name="Steenwyk J.L."/>
            <person name="Rokas A."/>
            <person name="Carro J."/>
            <person name="Camarero S."/>
            <person name="Ferreira P."/>
            <person name="Molpeceres G."/>
            <person name="Ruiz-duenas F.J."/>
            <person name="Serrano A."/>
            <person name="Henrissat B."/>
            <person name="Drula E."/>
            <person name="Hughes K.W."/>
            <person name="Mata J.L."/>
            <person name="Ishikawa N.K."/>
            <person name="Vargas-Isla R."/>
            <person name="Ushijima S."/>
            <person name="Smith C.A."/>
            <person name="Ahrendt S."/>
            <person name="Andreopoulos W."/>
            <person name="He G."/>
            <person name="LaButti K."/>
            <person name="Lipzen A."/>
            <person name="Ng V."/>
            <person name="Riley R."/>
            <person name="Sandor L."/>
            <person name="Barry K."/>
            <person name="Martinez A.T."/>
            <person name="Xiao Y."/>
            <person name="Gibbons J.G."/>
            <person name="Terashima K."/>
            <person name="Hibbett D.S."/>
            <person name="Grigoriev I.V."/>
        </authorList>
    </citation>
    <scope>NUCLEOTIDE SEQUENCE</scope>
    <source>
        <strain evidence="1">ET3784</strain>
    </source>
</reference>
<evidence type="ECO:0000313" key="1">
    <source>
        <dbReference type="EMBL" id="KAJ3711467.1"/>
    </source>
</evidence>
<evidence type="ECO:0000313" key="2">
    <source>
        <dbReference type="Proteomes" id="UP001176059"/>
    </source>
</evidence>
<reference evidence="1" key="2">
    <citation type="journal article" date="2023" name="Proc. Natl. Acad. Sci. U.S.A.">
        <title>A global phylogenomic analysis of the shiitake genus Lentinula.</title>
        <authorList>
            <person name="Sierra-Patev S."/>
            <person name="Min B."/>
            <person name="Naranjo-Ortiz M."/>
            <person name="Looney B."/>
            <person name="Konkel Z."/>
            <person name="Slot J.C."/>
            <person name="Sakamoto Y."/>
            <person name="Steenwyk J.L."/>
            <person name="Rokas A."/>
            <person name="Carro J."/>
            <person name="Camarero S."/>
            <person name="Ferreira P."/>
            <person name="Molpeceres G."/>
            <person name="Ruiz-Duenas F.J."/>
            <person name="Serrano A."/>
            <person name="Henrissat B."/>
            <person name="Drula E."/>
            <person name="Hughes K.W."/>
            <person name="Mata J.L."/>
            <person name="Ishikawa N.K."/>
            <person name="Vargas-Isla R."/>
            <person name="Ushijima S."/>
            <person name="Smith C.A."/>
            <person name="Donoghue J."/>
            <person name="Ahrendt S."/>
            <person name="Andreopoulos W."/>
            <person name="He G."/>
            <person name="LaButti K."/>
            <person name="Lipzen A."/>
            <person name="Ng V."/>
            <person name="Riley R."/>
            <person name="Sandor L."/>
            <person name="Barry K."/>
            <person name="Martinez A.T."/>
            <person name="Xiao Y."/>
            <person name="Gibbons J.G."/>
            <person name="Terashima K."/>
            <person name="Grigoriev I.V."/>
            <person name="Hibbett D."/>
        </authorList>
    </citation>
    <scope>NUCLEOTIDE SEQUENCE</scope>
    <source>
        <strain evidence="1">ET3784</strain>
    </source>
</reference>
<dbReference type="AlphaFoldDB" id="A0AA38MUE9"/>
<sequence length="146" mass="16232">MPQVLTRTREPHHTTPRTTMVYDYDYTNDDDFPISESQGPLTKTLPRHSPVPSVTTIRHSSNLSLSLSLDCARSACSGCWTAFAISKICDEGEYCIRCISMTEGCAIVAADDFALIRFQELDVRGLVASKSKLKFSSYPGCRIQEC</sequence>
<gene>
    <name evidence="1" type="ORF">DFJ43DRAFT_89663</name>
</gene>
<dbReference type="EMBL" id="JANVFO010000118">
    <property type="protein sequence ID" value="KAJ3711467.1"/>
    <property type="molecule type" value="Genomic_DNA"/>
</dbReference>
<proteinExistence type="predicted"/>